<evidence type="ECO:0000313" key="1">
    <source>
        <dbReference type="EMBL" id="CAD2190469.1"/>
    </source>
</evidence>
<accession>A0A6V7WTU1</accession>
<proteinExistence type="predicted"/>
<dbReference type="AlphaFoldDB" id="A0A6V7WTU1"/>
<name>A0A6V7WTU1_MELEN</name>
<comment type="caution">
    <text evidence="1">The sequence shown here is derived from an EMBL/GenBank/DDBJ whole genome shotgun (WGS) entry which is preliminary data.</text>
</comment>
<evidence type="ECO:0000313" key="2">
    <source>
        <dbReference type="Proteomes" id="UP000580250"/>
    </source>
</evidence>
<dbReference type="Proteomes" id="UP000580250">
    <property type="component" value="Unassembled WGS sequence"/>
</dbReference>
<dbReference type="EMBL" id="CAJEWN010000808">
    <property type="protein sequence ID" value="CAD2190469.1"/>
    <property type="molecule type" value="Genomic_DNA"/>
</dbReference>
<sequence>MFSDEHSDSLLREIITSEIFEIYWILGRLRNSFELSVFVDGIKIDLFTSTKQQKKLILVECAFR</sequence>
<protein>
    <submittedName>
        <fullName evidence="1">Uncharacterized protein</fullName>
    </submittedName>
</protein>
<reference evidence="1 2" key="1">
    <citation type="submission" date="2020-08" db="EMBL/GenBank/DDBJ databases">
        <authorList>
            <person name="Koutsovoulos G."/>
            <person name="Danchin GJ E."/>
        </authorList>
    </citation>
    <scope>NUCLEOTIDE SEQUENCE [LARGE SCALE GENOMIC DNA]</scope>
</reference>
<organism evidence="1 2">
    <name type="scientific">Meloidogyne enterolobii</name>
    <name type="common">Root-knot nematode worm</name>
    <name type="synonym">Meloidogyne mayaguensis</name>
    <dbReference type="NCBI Taxonomy" id="390850"/>
    <lineage>
        <taxon>Eukaryota</taxon>
        <taxon>Metazoa</taxon>
        <taxon>Ecdysozoa</taxon>
        <taxon>Nematoda</taxon>
        <taxon>Chromadorea</taxon>
        <taxon>Rhabditida</taxon>
        <taxon>Tylenchina</taxon>
        <taxon>Tylenchomorpha</taxon>
        <taxon>Tylenchoidea</taxon>
        <taxon>Meloidogynidae</taxon>
        <taxon>Meloidogyninae</taxon>
        <taxon>Meloidogyne</taxon>
    </lineage>
</organism>
<gene>
    <name evidence="1" type="ORF">MENT_LOCUS43262</name>
</gene>
<dbReference type="OrthoDB" id="444255at2759"/>